<dbReference type="InterPro" id="IPR050677">
    <property type="entry name" value="Actinoporin_PFT"/>
</dbReference>
<dbReference type="PANTHER" id="PTHR40388">
    <property type="entry name" value="BRYOPORIN"/>
    <property type="match status" value="1"/>
</dbReference>
<evidence type="ECO:0000256" key="2">
    <source>
        <dbReference type="ARBA" id="ARBA00004532"/>
    </source>
</evidence>
<evidence type="ECO:0000256" key="4">
    <source>
        <dbReference type="ARBA" id="ARBA00023298"/>
    </source>
</evidence>
<proteinExistence type="predicted"/>
<dbReference type="Proteomes" id="UP000472267">
    <property type="component" value="Chromosome 4"/>
</dbReference>
<dbReference type="Ensembl" id="ENSSFAT00005005485.1">
    <property type="protein sequence ID" value="ENSSFAP00005005185.1"/>
    <property type="gene ID" value="ENSSFAG00005003301.1"/>
</dbReference>
<dbReference type="GO" id="GO:0015267">
    <property type="term" value="F:channel activity"/>
    <property type="evidence" value="ECO:0007669"/>
    <property type="project" value="InterPro"/>
</dbReference>
<evidence type="ECO:0000256" key="5">
    <source>
        <dbReference type="ARBA" id="ARBA00023331"/>
    </source>
</evidence>
<sequence length="186" mass="20334">MAFTAALNIGAAAASVGQAIGQGSPTHRQCLMYITNGCSSYSLSNPRWYIYSGSCASPLPPMIPSNASGSALFIKTPHTACGSVGVITYDLLHDDSNQTIEKISIMFSNPYDFNVYSNWYAVGIFDESKQCDYDLYNEMYYEASESFVRGQADGNVLVYKGKRVTIQATMSDAYQPVMKVTVNETD</sequence>
<evidence type="ECO:0008006" key="8">
    <source>
        <dbReference type="Google" id="ProtNLM"/>
    </source>
</evidence>
<dbReference type="InParanoid" id="A0A672FKF7"/>
<dbReference type="Gene3D" id="2.60.270.20">
    <property type="entry name" value="Cytolysin/lectin"/>
    <property type="match status" value="1"/>
</dbReference>
<dbReference type="GO" id="GO:0044218">
    <property type="term" value="C:other organism cell membrane"/>
    <property type="evidence" value="ECO:0007669"/>
    <property type="project" value="UniProtKB-KW"/>
</dbReference>
<dbReference type="GO" id="GO:0046930">
    <property type="term" value="C:pore complex"/>
    <property type="evidence" value="ECO:0007669"/>
    <property type="project" value="InterPro"/>
</dbReference>
<dbReference type="GO" id="GO:0042151">
    <property type="term" value="C:nematocyst"/>
    <property type="evidence" value="ECO:0007669"/>
    <property type="project" value="UniProtKB-SubCell"/>
</dbReference>
<reference evidence="6" key="3">
    <citation type="submission" date="2025-09" db="UniProtKB">
        <authorList>
            <consortium name="Ensembl"/>
        </authorList>
    </citation>
    <scope>IDENTIFICATION</scope>
</reference>
<evidence type="ECO:0000256" key="1">
    <source>
        <dbReference type="ARBA" id="ARBA00004175"/>
    </source>
</evidence>
<reference evidence="6" key="1">
    <citation type="submission" date="2019-06" db="EMBL/GenBank/DDBJ databases">
        <authorList>
            <consortium name="Wellcome Sanger Institute Data Sharing"/>
        </authorList>
    </citation>
    <scope>NUCLEOTIDE SEQUENCE [LARGE SCALE GENOMIC DNA]</scope>
</reference>
<accession>A0A672FKF7</accession>
<evidence type="ECO:0000313" key="6">
    <source>
        <dbReference type="Ensembl" id="ENSSFAP00005005185.1"/>
    </source>
</evidence>
<keyword evidence="5" id="KW-0166">Nematocyst</keyword>
<dbReference type="AlphaFoldDB" id="A0A672FKF7"/>
<dbReference type="InterPro" id="IPR015926">
    <property type="entry name" value="Cytolysin/lectin"/>
</dbReference>
<keyword evidence="3" id="KW-1052">Target cell membrane</keyword>
<evidence type="ECO:0000313" key="7">
    <source>
        <dbReference type="Proteomes" id="UP000472267"/>
    </source>
</evidence>
<dbReference type="SUPFAM" id="SSF63724">
    <property type="entry name" value="Cytolysin/lectin"/>
    <property type="match status" value="1"/>
</dbReference>
<dbReference type="PANTHER" id="PTHR40388:SF1">
    <property type="entry name" value="BRYOPORIN"/>
    <property type="match status" value="1"/>
</dbReference>
<comment type="subcellular location">
    <subcellularLocation>
        <location evidence="2">Nematocyst</location>
    </subcellularLocation>
    <subcellularLocation>
        <location evidence="1">Target cell membrane</location>
    </subcellularLocation>
</comment>
<dbReference type="Pfam" id="PF06369">
    <property type="entry name" value="Anemone_cytotox"/>
    <property type="match status" value="1"/>
</dbReference>
<keyword evidence="7" id="KW-1185">Reference proteome</keyword>
<dbReference type="GO" id="GO:0046931">
    <property type="term" value="P:pore complex assembly"/>
    <property type="evidence" value="ECO:0007669"/>
    <property type="project" value="InterPro"/>
</dbReference>
<evidence type="ECO:0000256" key="3">
    <source>
        <dbReference type="ARBA" id="ARBA00022537"/>
    </source>
</evidence>
<reference evidence="6" key="2">
    <citation type="submission" date="2025-08" db="UniProtKB">
        <authorList>
            <consortium name="Ensembl"/>
        </authorList>
    </citation>
    <scope>IDENTIFICATION</scope>
</reference>
<dbReference type="OMA" id="LCDEALY"/>
<keyword evidence="4" id="KW-1053">Target membrane</keyword>
<keyword evidence="4" id="KW-0472">Membrane</keyword>
<dbReference type="GO" id="GO:0051715">
    <property type="term" value="P:cytolysis in another organism"/>
    <property type="evidence" value="ECO:0007669"/>
    <property type="project" value="InterPro"/>
</dbReference>
<dbReference type="GO" id="GO:0006812">
    <property type="term" value="P:monoatomic cation transport"/>
    <property type="evidence" value="ECO:0007669"/>
    <property type="project" value="InterPro"/>
</dbReference>
<protein>
    <recommendedName>
        <fullName evidence="8">DELTA-sagatoxin-Srs1a</fullName>
    </recommendedName>
</protein>
<dbReference type="InterPro" id="IPR009104">
    <property type="entry name" value="Anemon_actinoporin-like"/>
</dbReference>
<organism evidence="6 7">
    <name type="scientific">Salarias fasciatus</name>
    <name type="common">Jewelled blenny</name>
    <name type="synonym">Blennius fasciatus</name>
    <dbReference type="NCBI Taxonomy" id="181472"/>
    <lineage>
        <taxon>Eukaryota</taxon>
        <taxon>Metazoa</taxon>
        <taxon>Chordata</taxon>
        <taxon>Craniata</taxon>
        <taxon>Vertebrata</taxon>
        <taxon>Euteleostomi</taxon>
        <taxon>Actinopterygii</taxon>
        <taxon>Neopterygii</taxon>
        <taxon>Teleostei</taxon>
        <taxon>Neoteleostei</taxon>
        <taxon>Acanthomorphata</taxon>
        <taxon>Ovalentaria</taxon>
        <taxon>Blenniimorphae</taxon>
        <taxon>Blenniiformes</taxon>
        <taxon>Blennioidei</taxon>
        <taxon>Blenniidae</taxon>
        <taxon>Salariinae</taxon>
        <taxon>Salarias</taxon>
    </lineage>
</organism>
<name>A0A672FKF7_SALFA</name>